<evidence type="ECO:0000256" key="7">
    <source>
        <dbReference type="ARBA" id="ARBA00023136"/>
    </source>
</evidence>
<dbReference type="OrthoDB" id="2078716at2"/>
<evidence type="ECO:0000256" key="5">
    <source>
        <dbReference type="ARBA" id="ARBA00022692"/>
    </source>
</evidence>
<keyword evidence="3" id="KW-0813">Transport</keyword>
<evidence type="ECO:0000313" key="9">
    <source>
        <dbReference type="EMBL" id="TBL81147.1"/>
    </source>
</evidence>
<feature type="transmembrane region" description="Helical" evidence="8">
    <location>
        <begin position="12"/>
        <end position="34"/>
    </location>
</feature>
<keyword evidence="10" id="KW-1185">Reference proteome</keyword>
<dbReference type="GO" id="GO:0009847">
    <property type="term" value="P:spore germination"/>
    <property type="evidence" value="ECO:0007669"/>
    <property type="project" value="InterPro"/>
</dbReference>
<dbReference type="Proteomes" id="UP000293142">
    <property type="component" value="Unassembled WGS sequence"/>
</dbReference>
<dbReference type="Pfam" id="PF03845">
    <property type="entry name" value="Spore_permease"/>
    <property type="match status" value="1"/>
</dbReference>
<dbReference type="Gene3D" id="1.20.1740.10">
    <property type="entry name" value="Amino acid/polyamine transporter I"/>
    <property type="match status" value="1"/>
</dbReference>
<keyword evidence="5 8" id="KW-0812">Transmembrane</keyword>
<evidence type="ECO:0000256" key="2">
    <source>
        <dbReference type="ARBA" id="ARBA00007998"/>
    </source>
</evidence>
<feature type="transmembrane region" description="Helical" evidence="8">
    <location>
        <begin position="40"/>
        <end position="61"/>
    </location>
</feature>
<evidence type="ECO:0000256" key="4">
    <source>
        <dbReference type="ARBA" id="ARBA00022544"/>
    </source>
</evidence>
<organism evidence="9 10">
    <name type="scientific">Paenibacillus thalictri</name>
    <dbReference type="NCBI Taxonomy" id="2527873"/>
    <lineage>
        <taxon>Bacteria</taxon>
        <taxon>Bacillati</taxon>
        <taxon>Bacillota</taxon>
        <taxon>Bacilli</taxon>
        <taxon>Bacillales</taxon>
        <taxon>Paenibacillaceae</taxon>
        <taxon>Paenibacillus</taxon>
    </lineage>
</organism>
<dbReference type="PANTHER" id="PTHR34975:SF2">
    <property type="entry name" value="SPORE GERMINATION PROTEIN A2"/>
    <property type="match status" value="1"/>
</dbReference>
<feature type="transmembrane region" description="Helical" evidence="8">
    <location>
        <begin position="81"/>
        <end position="110"/>
    </location>
</feature>
<feature type="transmembrane region" description="Helical" evidence="8">
    <location>
        <begin position="274"/>
        <end position="296"/>
    </location>
</feature>
<gene>
    <name evidence="9" type="ORF">EYB31_03370</name>
</gene>
<dbReference type="EMBL" id="SIRE01000003">
    <property type="protein sequence ID" value="TBL81147.1"/>
    <property type="molecule type" value="Genomic_DNA"/>
</dbReference>
<comment type="caution">
    <text evidence="9">The sequence shown here is derived from an EMBL/GenBank/DDBJ whole genome shotgun (WGS) entry which is preliminary data.</text>
</comment>
<proteinExistence type="inferred from homology"/>
<feature type="transmembrane region" description="Helical" evidence="8">
    <location>
        <begin position="218"/>
        <end position="241"/>
    </location>
</feature>
<comment type="subcellular location">
    <subcellularLocation>
        <location evidence="1">Membrane</location>
        <topology evidence="1">Multi-pass membrane protein</topology>
    </subcellularLocation>
</comment>
<feature type="transmembrane region" description="Helical" evidence="8">
    <location>
        <begin position="122"/>
        <end position="139"/>
    </location>
</feature>
<evidence type="ECO:0000256" key="3">
    <source>
        <dbReference type="ARBA" id="ARBA00022448"/>
    </source>
</evidence>
<keyword evidence="7 8" id="KW-0472">Membrane</keyword>
<feature type="transmembrane region" description="Helical" evidence="8">
    <location>
        <begin position="308"/>
        <end position="326"/>
    </location>
</feature>
<sequence length="361" mass="39972">MQEKAAISSRQFIILVALFTVGSAILAVPSSLAALARQDAWFAAMAGLIAGMLLVWLYGAIGKRFPHMTLIEIMETLLGKWLGKTVSLLFIVSLFLAGPVVGLFFVGNFITTEFMVQTPIQAIYILFTIIIVMGARLGLETIARSSEILFPFVCVLFMLLVLFIAPQIKLDNALPFMETGVKPILLSVLSFLSYSILPDIILLMIFPYVDKPNEAQKAFFTGNVIAGLILTLITALSILVLGPELSEGNMFPSYALARKINIGQFFQRIEAFMAAIWFISLYFRLTLYVYATVIAAAQIFGLKNYRPLVMPVGGILIVLALVVSPNVTYMQTWDTKTWVPYTVTIGFLMPLLLLIVAKFRK</sequence>
<protein>
    <submittedName>
        <fullName evidence="9">Spore gernimation protein</fullName>
    </submittedName>
</protein>
<dbReference type="InterPro" id="IPR004761">
    <property type="entry name" value="Spore_GerAB"/>
</dbReference>
<dbReference type="AlphaFoldDB" id="A0A4Q9DVR5"/>
<feature type="transmembrane region" description="Helical" evidence="8">
    <location>
        <begin position="185"/>
        <end position="206"/>
    </location>
</feature>
<dbReference type="PANTHER" id="PTHR34975">
    <property type="entry name" value="SPORE GERMINATION PROTEIN A2"/>
    <property type="match status" value="1"/>
</dbReference>
<evidence type="ECO:0000256" key="1">
    <source>
        <dbReference type="ARBA" id="ARBA00004141"/>
    </source>
</evidence>
<evidence type="ECO:0000256" key="8">
    <source>
        <dbReference type="SAM" id="Phobius"/>
    </source>
</evidence>
<accession>A0A4Q9DVR5</accession>
<keyword evidence="4" id="KW-0309">Germination</keyword>
<feature type="transmembrane region" description="Helical" evidence="8">
    <location>
        <begin position="338"/>
        <end position="357"/>
    </location>
</feature>
<name>A0A4Q9DVR5_9BACL</name>
<dbReference type="RefSeq" id="WP_131011858.1">
    <property type="nucleotide sequence ID" value="NZ_SIRE01000003.1"/>
</dbReference>
<feature type="transmembrane region" description="Helical" evidence="8">
    <location>
        <begin position="148"/>
        <end position="165"/>
    </location>
</feature>
<comment type="similarity">
    <text evidence="2">Belongs to the amino acid-polyamine-organocation (APC) superfamily. Spore germination protein (SGP) (TC 2.A.3.9) family.</text>
</comment>
<keyword evidence="6 8" id="KW-1133">Transmembrane helix</keyword>
<reference evidence="9 10" key="1">
    <citation type="submission" date="2019-02" db="EMBL/GenBank/DDBJ databases">
        <title>Paenibacillus sp. nov., isolated from surface-sterilized tissue of Thalictrum simplex L.</title>
        <authorList>
            <person name="Tuo L."/>
        </authorList>
    </citation>
    <scope>NUCLEOTIDE SEQUENCE [LARGE SCALE GENOMIC DNA]</scope>
    <source>
        <strain evidence="9 10">N2SHLJ1</strain>
    </source>
</reference>
<evidence type="ECO:0000256" key="6">
    <source>
        <dbReference type="ARBA" id="ARBA00022989"/>
    </source>
</evidence>
<dbReference type="GO" id="GO:0016020">
    <property type="term" value="C:membrane"/>
    <property type="evidence" value="ECO:0007669"/>
    <property type="project" value="UniProtKB-SubCell"/>
</dbReference>
<evidence type="ECO:0000313" key="10">
    <source>
        <dbReference type="Proteomes" id="UP000293142"/>
    </source>
</evidence>
<dbReference type="NCBIfam" id="TIGR00912">
    <property type="entry name" value="2A0309"/>
    <property type="match status" value="1"/>
</dbReference>